<dbReference type="InParanoid" id="A0A369JXL2"/>
<organism evidence="2 3">
    <name type="scientific">Hypsizygus marmoreus</name>
    <name type="common">White beech mushroom</name>
    <name type="synonym">Agaricus marmoreus</name>
    <dbReference type="NCBI Taxonomy" id="39966"/>
    <lineage>
        <taxon>Eukaryota</taxon>
        <taxon>Fungi</taxon>
        <taxon>Dikarya</taxon>
        <taxon>Basidiomycota</taxon>
        <taxon>Agaricomycotina</taxon>
        <taxon>Agaricomycetes</taxon>
        <taxon>Agaricomycetidae</taxon>
        <taxon>Agaricales</taxon>
        <taxon>Tricholomatineae</taxon>
        <taxon>Lyophyllaceae</taxon>
        <taxon>Hypsizygus</taxon>
    </lineage>
</organism>
<protein>
    <submittedName>
        <fullName evidence="2">Uncharacterized protein</fullName>
    </submittedName>
</protein>
<dbReference type="Proteomes" id="UP000076154">
    <property type="component" value="Unassembled WGS sequence"/>
</dbReference>
<reference evidence="2" key="1">
    <citation type="submission" date="2018-04" db="EMBL/GenBank/DDBJ databases">
        <title>Whole genome sequencing of Hypsizygus marmoreus.</title>
        <authorList>
            <person name="Choi I.-G."/>
            <person name="Min B."/>
            <person name="Kim J.-G."/>
            <person name="Kim S."/>
            <person name="Oh Y.-L."/>
            <person name="Kong W.-S."/>
            <person name="Park H."/>
            <person name="Jeong J."/>
            <person name="Song E.-S."/>
        </authorList>
    </citation>
    <scope>NUCLEOTIDE SEQUENCE [LARGE SCALE GENOMIC DNA]</scope>
    <source>
        <strain evidence="2">51987-8</strain>
    </source>
</reference>
<keyword evidence="1" id="KW-0812">Transmembrane</keyword>
<sequence>MRWCTPHATIFHKLSLLSIFPDQLFHPVIRNIQLILSQCDPAAPEFKLQKIRVGNSCVLATHFLCDVFELRPSSYFKDNIEYVVTEAAYHLSAKYDKIGFVSSTVVIAALAVIHARVVEYDKAHNLHPTLTIRGEDDANMVFFAVFKVALQVLIPGNGFNDREWKDICPLDGHNVDPRTEIIVNSWRRAITPTEVDHIFGKLMKLPVTLRPARGYALFV</sequence>
<keyword evidence="1" id="KW-0472">Membrane</keyword>
<gene>
    <name evidence="2" type="ORF">Hypma_008501</name>
</gene>
<feature type="transmembrane region" description="Helical" evidence="1">
    <location>
        <begin position="98"/>
        <end position="118"/>
    </location>
</feature>
<evidence type="ECO:0000313" key="2">
    <source>
        <dbReference type="EMBL" id="RDB24383.1"/>
    </source>
</evidence>
<comment type="caution">
    <text evidence="2">The sequence shown here is derived from an EMBL/GenBank/DDBJ whole genome shotgun (WGS) entry which is preliminary data.</text>
</comment>
<name>A0A369JXL2_HYPMA</name>
<dbReference type="EMBL" id="LUEZ02000044">
    <property type="protein sequence ID" value="RDB24383.1"/>
    <property type="molecule type" value="Genomic_DNA"/>
</dbReference>
<evidence type="ECO:0000256" key="1">
    <source>
        <dbReference type="SAM" id="Phobius"/>
    </source>
</evidence>
<feature type="transmembrane region" description="Helical" evidence="1">
    <location>
        <begin position="138"/>
        <end position="156"/>
    </location>
</feature>
<evidence type="ECO:0000313" key="3">
    <source>
        <dbReference type="Proteomes" id="UP000076154"/>
    </source>
</evidence>
<proteinExistence type="predicted"/>
<dbReference type="AlphaFoldDB" id="A0A369JXL2"/>
<accession>A0A369JXL2</accession>
<keyword evidence="1" id="KW-1133">Transmembrane helix</keyword>
<keyword evidence="3" id="KW-1185">Reference proteome</keyword>